<dbReference type="EMBL" id="CACRUV010000018">
    <property type="protein sequence ID" value="VYU14597.1"/>
    <property type="molecule type" value="Genomic_DNA"/>
</dbReference>
<protein>
    <submittedName>
        <fullName evidence="1">Uncharacterized protein</fullName>
    </submittedName>
</protein>
<evidence type="ECO:0000313" key="1">
    <source>
        <dbReference type="EMBL" id="VYU14597.1"/>
    </source>
</evidence>
<accession>A0A6N3CL70</accession>
<sequence>MKKDGISYRKTSILLSKPTNAKFKQALSGKHSK</sequence>
<gene>
    <name evidence="1" type="ORF">PMLFYP103_01334</name>
</gene>
<organism evidence="1">
    <name type="scientific">Parabacteroides merdae</name>
    <dbReference type="NCBI Taxonomy" id="46503"/>
    <lineage>
        <taxon>Bacteria</taxon>
        <taxon>Pseudomonadati</taxon>
        <taxon>Bacteroidota</taxon>
        <taxon>Bacteroidia</taxon>
        <taxon>Bacteroidales</taxon>
        <taxon>Tannerellaceae</taxon>
        <taxon>Parabacteroides</taxon>
    </lineage>
</organism>
<name>A0A6N3CL70_9BACT</name>
<reference evidence="1" key="1">
    <citation type="submission" date="2019-11" db="EMBL/GenBank/DDBJ databases">
        <authorList>
            <person name="Feng L."/>
        </authorList>
    </citation>
    <scope>NUCLEOTIDE SEQUENCE</scope>
    <source>
        <strain evidence="1">PmerdaeLFYP103</strain>
    </source>
</reference>
<dbReference type="AlphaFoldDB" id="A0A6N3CL70"/>
<proteinExistence type="predicted"/>